<feature type="transmembrane region" description="Helical" evidence="1">
    <location>
        <begin position="70"/>
        <end position="89"/>
    </location>
</feature>
<dbReference type="Proteomes" id="UP000054223">
    <property type="component" value="Unassembled WGS sequence"/>
</dbReference>
<evidence type="ECO:0000259" key="2">
    <source>
        <dbReference type="Pfam" id="PF03779"/>
    </source>
</evidence>
<sequence>MDQPISRRQHAIPEFTMIPSIAAAPAAFGFTDDKTASTLCYVLSGTALLSALFTRAEWGAVKVIPYKTHLALDAVSGLTALAAPWLFGFAKNTRARNAFLAMGTIASIVTALSRPEEMPKYRTR</sequence>
<dbReference type="EMBL" id="LNAL01000006">
    <property type="protein sequence ID" value="KUG08176.1"/>
    <property type="molecule type" value="Genomic_DNA"/>
</dbReference>
<dbReference type="AlphaFoldDB" id="A0A9X0L512"/>
<keyword evidence="4" id="KW-1185">Reference proteome</keyword>
<feature type="transmembrane region" description="Helical" evidence="1">
    <location>
        <begin position="36"/>
        <end position="58"/>
    </location>
</feature>
<feature type="domain" description="SPW repeat-containing integral membrane" evidence="2">
    <location>
        <begin position="21"/>
        <end position="108"/>
    </location>
</feature>
<name>A0A9X0L512_SOLP1</name>
<organism evidence="3 4">
    <name type="scientific">Solirubrum puertoriconensis</name>
    <dbReference type="NCBI Taxonomy" id="1751427"/>
    <lineage>
        <taxon>Bacteria</taxon>
        <taxon>Pseudomonadati</taxon>
        <taxon>Bacteroidota</taxon>
        <taxon>Cytophagia</taxon>
        <taxon>Cytophagales</taxon>
    </lineage>
</organism>
<dbReference type="InterPro" id="IPR005530">
    <property type="entry name" value="SPW"/>
</dbReference>
<evidence type="ECO:0000313" key="4">
    <source>
        <dbReference type="Proteomes" id="UP000054223"/>
    </source>
</evidence>
<comment type="caution">
    <text evidence="3">The sequence shown here is derived from an EMBL/GenBank/DDBJ whole genome shotgun (WGS) entry which is preliminary data.</text>
</comment>
<proteinExistence type="predicted"/>
<dbReference type="RefSeq" id="WP_059069352.1">
    <property type="nucleotide sequence ID" value="NZ_LNAL01000006.1"/>
</dbReference>
<accession>A0A9X0L512</accession>
<gene>
    <name evidence="3" type="ORF">ASU33_08265</name>
</gene>
<keyword evidence="1" id="KW-1133">Transmembrane helix</keyword>
<evidence type="ECO:0000256" key="1">
    <source>
        <dbReference type="SAM" id="Phobius"/>
    </source>
</evidence>
<keyword evidence="1" id="KW-0812">Transmembrane</keyword>
<keyword evidence="1" id="KW-0472">Membrane</keyword>
<reference evidence="3 4" key="1">
    <citation type="submission" date="2015-11" db="EMBL/GenBank/DDBJ databases">
        <title>Solirubrum puertoriconensis gen. nov. an environmental bacteria isolated in Puerto Rico.</title>
        <authorList>
            <person name="Cuebas-Irizarry M.F."/>
            <person name="Montalvo-Rodriguez R."/>
        </authorList>
    </citation>
    <scope>NUCLEOTIDE SEQUENCE [LARGE SCALE GENOMIC DNA]</scope>
    <source>
        <strain evidence="3 4">MC1A</strain>
    </source>
</reference>
<dbReference type="Pfam" id="PF03779">
    <property type="entry name" value="SPW"/>
    <property type="match status" value="1"/>
</dbReference>
<protein>
    <recommendedName>
        <fullName evidence="2">SPW repeat-containing integral membrane domain-containing protein</fullName>
    </recommendedName>
</protein>
<evidence type="ECO:0000313" key="3">
    <source>
        <dbReference type="EMBL" id="KUG08176.1"/>
    </source>
</evidence>
<dbReference type="OrthoDB" id="129082at2"/>